<protein>
    <submittedName>
        <fullName evidence="6">Thialysine N-epsilon-acetyltransferase-like isoform X1</fullName>
    </submittedName>
</protein>
<dbReference type="PROSITE" id="PS51186">
    <property type="entry name" value="GNAT"/>
    <property type="match status" value="1"/>
</dbReference>
<dbReference type="PANTHER" id="PTHR10545:SF51">
    <property type="entry name" value="THIALYSINE N-EPSILON-ACETYLTRANSFERASE"/>
    <property type="match status" value="1"/>
</dbReference>
<dbReference type="Pfam" id="PF00583">
    <property type="entry name" value="Acetyltransf_1"/>
    <property type="match status" value="1"/>
</dbReference>
<dbReference type="GO" id="GO:0006595">
    <property type="term" value="P:polyamine metabolic process"/>
    <property type="evidence" value="ECO:0007669"/>
    <property type="project" value="UniProtKB-ARBA"/>
</dbReference>
<dbReference type="SUPFAM" id="SSF55729">
    <property type="entry name" value="Acyl-CoA N-acyltransferases (Nat)"/>
    <property type="match status" value="1"/>
</dbReference>
<dbReference type="Gene3D" id="3.40.630.30">
    <property type="match status" value="1"/>
</dbReference>
<keyword evidence="3" id="KW-0012">Acyltransferase</keyword>
<dbReference type="RefSeq" id="XP_020655383.2">
    <property type="nucleotide sequence ID" value="XM_020799724.2"/>
</dbReference>
<dbReference type="Proteomes" id="UP001652642">
    <property type="component" value="Chromosome 6"/>
</dbReference>
<dbReference type="CDD" id="cd04301">
    <property type="entry name" value="NAT_SF"/>
    <property type="match status" value="1"/>
</dbReference>
<evidence type="ECO:0000259" key="4">
    <source>
        <dbReference type="PROSITE" id="PS51186"/>
    </source>
</evidence>
<dbReference type="InterPro" id="IPR016181">
    <property type="entry name" value="Acyl_CoA_acyltransferase"/>
</dbReference>
<evidence type="ECO:0000256" key="2">
    <source>
        <dbReference type="ARBA" id="ARBA00022679"/>
    </source>
</evidence>
<evidence type="ECO:0000313" key="5">
    <source>
        <dbReference type="Proteomes" id="UP001652642"/>
    </source>
</evidence>
<evidence type="ECO:0000313" key="6">
    <source>
        <dbReference type="RefSeq" id="XP_020655383.2"/>
    </source>
</evidence>
<proteinExistence type="inferred from homology"/>
<organism evidence="5 6">
    <name type="scientific">Pogona vitticeps</name>
    <name type="common">central bearded dragon</name>
    <dbReference type="NCBI Taxonomy" id="103695"/>
    <lineage>
        <taxon>Eukaryota</taxon>
        <taxon>Metazoa</taxon>
        <taxon>Chordata</taxon>
        <taxon>Craniata</taxon>
        <taxon>Vertebrata</taxon>
        <taxon>Euteleostomi</taxon>
        <taxon>Lepidosauria</taxon>
        <taxon>Squamata</taxon>
        <taxon>Bifurcata</taxon>
        <taxon>Unidentata</taxon>
        <taxon>Episquamata</taxon>
        <taxon>Toxicofera</taxon>
        <taxon>Iguania</taxon>
        <taxon>Acrodonta</taxon>
        <taxon>Agamidae</taxon>
        <taxon>Amphibolurinae</taxon>
        <taxon>Pogona</taxon>
    </lineage>
</organism>
<dbReference type="InterPro" id="IPR051016">
    <property type="entry name" value="Diverse_Substrate_AcTransf"/>
</dbReference>
<dbReference type="GO" id="GO:0008080">
    <property type="term" value="F:N-acetyltransferase activity"/>
    <property type="evidence" value="ECO:0007669"/>
    <property type="project" value="TreeGrafter"/>
</dbReference>
<dbReference type="AlphaFoldDB" id="A0A6J0U628"/>
<sequence length="181" mass="20619">MMSSPPGRPAVSIRPCRPEDCAQVMRLIRELAEFEKVPEQVKISDQELCQDGFCEDPFYKCLVAEIPPEDQSEGGPTVVGYGLYFFTYSTWKGRNIYMEDLYVRPEFRGQGIGKKLMSRIAQMGVEKGCTQMKFSVLDWNRPAVDFYRSKGAVDLTAAEDWHVFRFEADALRRLALGEPGE</sequence>
<dbReference type="KEGG" id="pvt:110082289"/>
<accession>A0A6J0U628</accession>
<name>A0A6J0U628_9SAUR</name>
<dbReference type="InterPro" id="IPR000182">
    <property type="entry name" value="GNAT_dom"/>
</dbReference>
<dbReference type="OrthoDB" id="7305308at2759"/>
<reference evidence="6" key="1">
    <citation type="submission" date="2025-08" db="UniProtKB">
        <authorList>
            <consortium name="RefSeq"/>
        </authorList>
    </citation>
    <scope>IDENTIFICATION</scope>
</reference>
<dbReference type="InParanoid" id="A0A6J0U628"/>
<dbReference type="GeneID" id="110082289"/>
<keyword evidence="5" id="KW-1185">Reference proteome</keyword>
<dbReference type="PANTHER" id="PTHR10545">
    <property type="entry name" value="DIAMINE N-ACETYLTRANSFERASE"/>
    <property type="match status" value="1"/>
</dbReference>
<feature type="domain" description="N-acetyltransferase" evidence="4">
    <location>
        <begin position="11"/>
        <end position="169"/>
    </location>
</feature>
<gene>
    <name evidence="6" type="primary">LOC110082289</name>
</gene>
<keyword evidence="2" id="KW-0808">Transferase</keyword>
<evidence type="ECO:0000256" key="3">
    <source>
        <dbReference type="ARBA" id="ARBA00023315"/>
    </source>
</evidence>
<comment type="similarity">
    <text evidence="1">Belongs to the acetyltransferase family.</text>
</comment>
<evidence type="ECO:0000256" key="1">
    <source>
        <dbReference type="ARBA" id="ARBA00008694"/>
    </source>
</evidence>